<evidence type="ECO:0000313" key="2">
    <source>
        <dbReference type="EMBL" id="SUZ52961.1"/>
    </source>
</evidence>
<feature type="region of interest" description="Disordered" evidence="1">
    <location>
        <begin position="60"/>
        <end position="81"/>
    </location>
</feature>
<proteinExistence type="predicted"/>
<gene>
    <name evidence="2" type="ORF">METZ01_LOCUS5815</name>
</gene>
<dbReference type="AlphaFoldDB" id="A0A381NEG7"/>
<accession>A0A381NEG7</accession>
<dbReference type="EMBL" id="UINC01000306">
    <property type="protein sequence ID" value="SUZ52961.1"/>
    <property type="molecule type" value="Genomic_DNA"/>
</dbReference>
<name>A0A381NEG7_9ZZZZ</name>
<reference evidence="2" key="1">
    <citation type="submission" date="2018-05" db="EMBL/GenBank/DDBJ databases">
        <authorList>
            <person name="Lanie J.A."/>
            <person name="Ng W.-L."/>
            <person name="Kazmierczak K.M."/>
            <person name="Andrzejewski T.M."/>
            <person name="Davidsen T.M."/>
            <person name="Wayne K.J."/>
            <person name="Tettelin H."/>
            <person name="Glass J.I."/>
            <person name="Rusch D."/>
            <person name="Podicherti R."/>
            <person name="Tsui H.-C.T."/>
            <person name="Winkler M.E."/>
        </authorList>
    </citation>
    <scope>NUCLEOTIDE SEQUENCE</scope>
</reference>
<protein>
    <submittedName>
        <fullName evidence="2">Uncharacterized protein</fullName>
    </submittedName>
</protein>
<sequence length="81" mass="8822">MSTEVNTALKGFHHATLSCGCRITFRAGVAGSPVLAVVERKASACTLTFHVEGLAVYDRREALRPSTRPRPTEEEGYEEEG</sequence>
<organism evidence="2">
    <name type="scientific">marine metagenome</name>
    <dbReference type="NCBI Taxonomy" id="408172"/>
    <lineage>
        <taxon>unclassified sequences</taxon>
        <taxon>metagenomes</taxon>
        <taxon>ecological metagenomes</taxon>
    </lineage>
</organism>
<evidence type="ECO:0000256" key="1">
    <source>
        <dbReference type="SAM" id="MobiDB-lite"/>
    </source>
</evidence>